<dbReference type="EMBL" id="CP015583">
    <property type="protein sequence ID" value="APT56491.1"/>
    <property type="molecule type" value="Genomic_DNA"/>
</dbReference>
<dbReference type="InterPro" id="IPR036680">
    <property type="entry name" value="SPOR-like_sf"/>
</dbReference>
<keyword evidence="3" id="KW-0378">Hydrolase</keyword>
<accession>A0A1L7ACL5</accession>
<dbReference type="AlphaFoldDB" id="A0A1L7ACL5"/>
<dbReference type="Pfam" id="PF00768">
    <property type="entry name" value="Peptidase_S11"/>
    <property type="match status" value="1"/>
</dbReference>
<keyword evidence="6" id="KW-0961">Cell wall biogenesis/degradation</keyword>
<gene>
    <name evidence="11" type="ORF">RGI145_04605</name>
</gene>
<organism evidence="11 12">
    <name type="scientific">Roseomonas gilardii</name>
    <dbReference type="NCBI Taxonomy" id="257708"/>
    <lineage>
        <taxon>Bacteria</taxon>
        <taxon>Pseudomonadati</taxon>
        <taxon>Pseudomonadota</taxon>
        <taxon>Alphaproteobacteria</taxon>
        <taxon>Acetobacterales</taxon>
        <taxon>Roseomonadaceae</taxon>
        <taxon>Roseomonas</taxon>
    </lineage>
</organism>
<protein>
    <recommendedName>
        <fullName evidence="10">SPOR domain-containing protein</fullName>
    </recommendedName>
</protein>
<dbReference type="RefSeq" id="WP_075797436.1">
    <property type="nucleotide sequence ID" value="NZ_CP015583.1"/>
</dbReference>
<dbReference type="PANTHER" id="PTHR21581">
    <property type="entry name" value="D-ALANYL-D-ALANINE CARBOXYPEPTIDASE"/>
    <property type="match status" value="1"/>
</dbReference>
<evidence type="ECO:0000259" key="10">
    <source>
        <dbReference type="PROSITE" id="PS51724"/>
    </source>
</evidence>
<dbReference type="PROSITE" id="PS51724">
    <property type="entry name" value="SPOR"/>
    <property type="match status" value="1"/>
</dbReference>
<feature type="active site" evidence="7">
    <location>
        <position position="125"/>
    </location>
</feature>
<comment type="similarity">
    <text evidence="1 9">Belongs to the peptidase S11 family.</text>
</comment>
<feature type="binding site" evidence="8">
    <location>
        <position position="228"/>
    </location>
    <ligand>
        <name>substrate</name>
    </ligand>
</feature>
<dbReference type="InterPro" id="IPR012338">
    <property type="entry name" value="Beta-lactam/transpept-like"/>
</dbReference>
<dbReference type="Proteomes" id="UP000185494">
    <property type="component" value="Chromosome 1"/>
</dbReference>
<dbReference type="GO" id="GO:0008360">
    <property type="term" value="P:regulation of cell shape"/>
    <property type="evidence" value="ECO:0007669"/>
    <property type="project" value="UniProtKB-KW"/>
</dbReference>
<evidence type="ECO:0000256" key="7">
    <source>
        <dbReference type="PIRSR" id="PIRSR618044-1"/>
    </source>
</evidence>
<dbReference type="Gene3D" id="3.40.710.10">
    <property type="entry name" value="DD-peptidase/beta-lactamase superfamily"/>
    <property type="match status" value="1"/>
</dbReference>
<sequence>MIETGAVLRRGLRLLALAAVATLWLLPGQARAQVGSERYASIVVDAGTGQVLSASSADEPRYPASLTKMMTLYMLFTVLESGDVSPSTRIPVSRHAASRPPSKLWLKPGSTITVRDAILALVTKSANDAASAVGEFLGEGSEARFARLMTLRARQMGMTSTVFRNASGLPDPRQMTTARDMAILAQRLIRDFPNRYAYFSTPEFRWRGQTIASHNYVNENYDGADGLKTGFINASGFNIVTSARRDGRRLIAVVFGGATGRERDSHVMALLDRGFDLPGTPPGRGDTLLAGRSVGRGGVLAGLVPSANAAPAMGAAEPLLRRATTSARPSVAPAPPAPVRSSAGKGNWAVQVGALPTSASARKVASSARRSATRNAGVVRVEKVRLKGQTLYRAQVAGLSEAGARQACARMKRGACMVVAP</sequence>
<dbReference type="GO" id="GO:0042834">
    <property type="term" value="F:peptidoglycan binding"/>
    <property type="evidence" value="ECO:0007669"/>
    <property type="project" value="InterPro"/>
</dbReference>
<dbReference type="KEGG" id="rgi:RGI145_04605"/>
<evidence type="ECO:0000313" key="12">
    <source>
        <dbReference type="Proteomes" id="UP000185494"/>
    </source>
</evidence>
<dbReference type="InterPro" id="IPR001967">
    <property type="entry name" value="Peptidase_S11_N"/>
</dbReference>
<dbReference type="SUPFAM" id="SSF56601">
    <property type="entry name" value="beta-lactamase/transpeptidase-like"/>
    <property type="match status" value="1"/>
</dbReference>
<dbReference type="PRINTS" id="PR00725">
    <property type="entry name" value="DADACBPTASE1"/>
</dbReference>
<dbReference type="Pfam" id="PF05036">
    <property type="entry name" value="SPOR"/>
    <property type="match status" value="1"/>
</dbReference>
<reference evidence="11 12" key="1">
    <citation type="submission" date="2016-05" db="EMBL/GenBank/DDBJ databases">
        <title>Complete Genome and Methylome Analysis of Psychrotrophic Bacterial Isolates from Antarctic Lake Untersee.</title>
        <authorList>
            <person name="Fomenkov A."/>
            <person name="Akimov V.N."/>
            <person name="Vasilyeva L.V."/>
            <person name="Andersen D."/>
            <person name="Vincze T."/>
            <person name="Roberts R.J."/>
        </authorList>
    </citation>
    <scope>NUCLEOTIDE SEQUENCE [LARGE SCALE GENOMIC DNA]</scope>
    <source>
        <strain evidence="11 12">U14-5</strain>
    </source>
</reference>
<keyword evidence="5" id="KW-0573">Peptidoglycan synthesis</keyword>
<evidence type="ECO:0000256" key="1">
    <source>
        <dbReference type="ARBA" id="ARBA00007164"/>
    </source>
</evidence>
<feature type="active site" description="Acyl-ester intermediate" evidence="7">
    <location>
        <position position="65"/>
    </location>
</feature>
<keyword evidence="4" id="KW-0133">Cell shape</keyword>
<evidence type="ECO:0000256" key="3">
    <source>
        <dbReference type="ARBA" id="ARBA00022801"/>
    </source>
</evidence>
<dbReference type="eggNOG" id="COG1686">
    <property type="taxonomic scope" value="Bacteria"/>
</dbReference>
<dbReference type="GO" id="GO:0009252">
    <property type="term" value="P:peptidoglycan biosynthetic process"/>
    <property type="evidence" value="ECO:0007669"/>
    <property type="project" value="UniProtKB-KW"/>
</dbReference>
<evidence type="ECO:0000256" key="9">
    <source>
        <dbReference type="RuleBase" id="RU004016"/>
    </source>
</evidence>
<feature type="active site" description="Proton acceptor" evidence="7">
    <location>
        <position position="68"/>
    </location>
</feature>
<proteinExistence type="inferred from homology"/>
<dbReference type="Gene3D" id="3.30.70.1070">
    <property type="entry name" value="Sporulation related repeat"/>
    <property type="match status" value="1"/>
</dbReference>
<dbReference type="InterPro" id="IPR018044">
    <property type="entry name" value="Peptidase_S11"/>
</dbReference>
<evidence type="ECO:0000256" key="2">
    <source>
        <dbReference type="ARBA" id="ARBA00022729"/>
    </source>
</evidence>
<feature type="domain" description="SPOR" evidence="10">
    <location>
        <begin position="342"/>
        <end position="421"/>
    </location>
</feature>
<dbReference type="GO" id="GO:0071555">
    <property type="term" value="P:cell wall organization"/>
    <property type="evidence" value="ECO:0007669"/>
    <property type="project" value="UniProtKB-KW"/>
</dbReference>
<dbReference type="GO" id="GO:0009002">
    <property type="term" value="F:serine-type D-Ala-D-Ala carboxypeptidase activity"/>
    <property type="evidence" value="ECO:0007669"/>
    <property type="project" value="InterPro"/>
</dbReference>
<dbReference type="GO" id="GO:0006508">
    <property type="term" value="P:proteolysis"/>
    <property type="evidence" value="ECO:0007669"/>
    <property type="project" value="InterPro"/>
</dbReference>
<evidence type="ECO:0000256" key="4">
    <source>
        <dbReference type="ARBA" id="ARBA00022960"/>
    </source>
</evidence>
<name>A0A1L7ACL5_9PROT</name>
<evidence type="ECO:0000313" key="11">
    <source>
        <dbReference type="EMBL" id="APT56491.1"/>
    </source>
</evidence>
<dbReference type="PANTHER" id="PTHR21581:SF6">
    <property type="entry name" value="TRAFFICKING PROTEIN PARTICLE COMPLEX SUBUNIT 12"/>
    <property type="match status" value="1"/>
</dbReference>
<evidence type="ECO:0000256" key="8">
    <source>
        <dbReference type="PIRSR" id="PIRSR618044-2"/>
    </source>
</evidence>
<keyword evidence="2" id="KW-0732">Signal</keyword>
<dbReference type="STRING" id="257708.RGI145_04605"/>
<evidence type="ECO:0000256" key="6">
    <source>
        <dbReference type="ARBA" id="ARBA00023316"/>
    </source>
</evidence>
<dbReference type="InterPro" id="IPR007730">
    <property type="entry name" value="SPOR-like_dom"/>
</dbReference>
<evidence type="ECO:0000256" key="5">
    <source>
        <dbReference type="ARBA" id="ARBA00022984"/>
    </source>
</evidence>